<evidence type="ECO:0000259" key="2">
    <source>
        <dbReference type="Pfam" id="PF08593"/>
    </source>
</evidence>
<reference evidence="3 4" key="1">
    <citation type="journal article" date="2019" name="Nat. Ecol. Evol.">
        <title>Megaphylogeny resolves global patterns of mushroom evolution.</title>
        <authorList>
            <person name="Varga T."/>
            <person name="Krizsan K."/>
            <person name="Foldi C."/>
            <person name="Dima B."/>
            <person name="Sanchez-Garcia M."/>
            <person name="Sanchez-Ramirez S."/>
            <person name="Szollosi G.J."/>
            <person name="Szarkandi J.G."/>
            <person name="Papp V."/>
            <person name="Albert L."/>
            <person name="Andreopoulos W."/>
            <person name="Angelini C."/>
            <person name="Antonin V."/>
            <person name="Barry K.W."/>
            <person name="Bougher N.L."/>
            <person name="Buchanan P."/>
            <person name="Buyck B."/>
            <person name="Bense V."/>
            <person name="Catcheside P."/>
            <person name="Chovatia M."/>
            <person name="Cooper J."/>
            <person name="Damon W."/>
            <person name="Desjardin D."/>
            <person name="Finy P."/>
            <person name="Geml J."/>
            <person name="Haridas S."/>
            <person name="Hughes K."/>
            <person name="Justo A."/>
            <person name="Karasinski D."/>
            <person name="Kautmanova I."/>
            <person name="Kiss B."/>
            <person name="Kocsube S."/>
            <person name="Kotiranta H."/>
            <person name="LaButti K.M."/>
            <person name="Lechner B.E."/>
            <person name="Liimatainen K."/>
            <person name="Lipzen A."/>
            <person name="Lukacs Z."/>
            <person name="Mihaltcheva S."/>
            <person name="Morgado L.N."/>
            <person name="Niskanen T."/>
            <person name="Noordeloos M.E."/>
            <person name="Ohm R.A."/>
            <person name="Ortiz-Santana B."/>
            <person name="Ovrebo C."/>
            <person name="Racz N."/>
            <person name="Riley R."/>
            <person name="Savchenko A."/>
            <person name="Shiryaev A."/>
            <person name="Soop K."/>
            <person name="Spirin V."/>
            <person name="Szebenyi C."/>
            <person name="Tomsovsky M."/>
            <person name="Tulloss R.E."/>
            <person name="Uehling J."/>
            <person name="Grigoriev I.V."/>
            <person name="Vagvolgyi C."/>
            <person name="Papp T."/>
            <person name="Martin F.M."/>
            <person name="Miettinen O."/>
            <person name="Hibbett D.S."/>
            <person name="Nagy L.G."/>
        </authorList>
    </citation>
    <scope>NUCLEOTIDE SEQUENCE [LARGE SCALE GENOMIC DNA]</scope>
    <source>
        <strain evidence="3 4">CBS 166.37</strain>
    </source>
</reference>
<sequence>MPITLPPHLRDEYFDFEVDLEQPAEPPTDLDVVKAMKYEKAVIEAFDIGDGEGGDGNTTPADVAAALVYKASVIAARIPVAATPAWLEAALGQINNRFDTLNNALNATNARLDVINTRLDTTDTKLEEIETTVSRVNHTTAYLFNKTVGNGEIMSFKEVPFPDGTFPTKPPNNLPWIESVTALERMTDEQIMAYHTKYCPTQRRRPTRASQITQILRKIGYV</sequence>
<feature type="domain" description="Mug135-like C-terminal" evidence="2">
    <location>
        <begin position="144"/>
        <end position="221"/>
    </location>
</feature>
<dbReference type="Pfam" id="PF08593">
    <property type="entry name" value="Mug135_C"/>
    <property type="match status" value="1"/>
</dbReference>
<accession>A0A5C3LKQ9</accession>
<comment type="similarity">
    <text evidence="1">Belongs to the UPF0612 family.</text>
</comment>
<dbReference type="Gene3D" id="1.20.5.340">
    <property type="match status" value="1"/>
</dbReference>
<dbReference type="EMBL" id="ML213650">
    <property type="protein sequence ID" value="TFK33338.1"/>
    <property type="molecule type" value="Genomic_DNA"/>
</dbReference>
<name>A0A5C3LKQ9_9AGAR</name>
<keyword evidence="4" id="KW-1185">Reference proteome</keyword>
<evidence type="ECO:0000313" key="4">
    <source>
        <dbReference type="Proteomes" id="UP000308652"/>
    </source>
</evidence>
<evidence type="ECO:0000313" key="3">
    <source>
        <dbReference type="EMBL" id="TFK33338.1"/>
    </source>
</evidence>
<protein>
    <recommendedName>
        <fullName evidence="2">Mug135-like C-terminal domain-containing protein</fullName>
    </recommendedName>
</protein>
<dbReference type="InterPro" id="IPR013902">
    <property type="entry name" value="Mug135-like_C"/>
</dbReference>
<proteinExistence type="inferred from homology"/>
<evidence type="ECO:0000256" key="1">
    <source>
        <dbReference type="ARBA" id="ARBA00005788"/>
    </source>
</evidence>
<dbReference type="AlphaFoldDB" id="A0A5C3LKQ9"/>
<dbReference type="Proteomes" id="UP000308652">
    <property type="component" value="Unassembled WGS sequence"/>
</dbReference>
<gene>
    <name evidence="3" type="ORF">BDQ12DRAFT_691270</name>
</gene>
<organism evidence="3 4">
    <name type="scientific">Crucibulum laeve</name>
    <dbReference type="NCBI Taxonomy" id="68775"/>
    <lineage>
        <taxon>Eukaryota</taxon>
        <taxon>Fungi</taxon>
        <taxon>Dikarya</taxon>
        <taxon>Basidiomycota</taxon>
        <taxon>Agaricomycotina</taxon>
        <taxon>Agaricomycetes</taxon>
        <taxon>Agaricomycetidae</taxon>
        <taxon>Agaricales</taxon>
        <taxon>Agaricineae</taxon>
        <taxon>Nidulariaceae</taxon>
        <taxon>Crucibulum</taxon>
    </lineage>
</organism>
<dbReference type="OrthoDB" id="3230244at2759"/>